<evidence type="ECO:0000313" key="9">
    <source>
        <dbReference type="EMBL" id="MFC4833885.1"/>
    </source>
</evidence>
<feature type="transmembrane region" description="Helical" evidence="7">
    <location>
        <begin position="45"/>
        <end position="63"/>
    </location>
</feature>
<keyword evidence="3" id="KW-1003">Cell membrane</keyword>
<feature type="transmembrane region" description="Helical" evidence="7">
    <location>
        <begin position="159"/>
        <end position="183"/>
    </location>
</feature>
<dbReference type="InterPro" id="IPR011701">
    <property type="entry name" value="MFS"/>
</dbReference>
<dbReference type="Proteomes" id="UP001595909">
    <property type="component" value="Unassembled WGS sequence"/>
</dbReference>
<evidence type="ECO:0000259" key="8">
    <source>
        <dbReference type="PROSITE" id="PS50850"/>
    </source>
</evidence>
<gene>
    <name evidence="9" type="ORF">ACFPEL_15835</name>
</gene>
<evidence type="ECO:0000256" key="2">
    <source>
        <dbReference type="ARBA" id="ARBA00022448"/>
    </source>
</evidence>
<dbReference type="CDD" id="cd17321">
    <property type="entry name" value="MFS_MMR_MDR_like"/>
    <property type="match status" value="1"/>
</dbReference>
<name>A0ABV9RNC6_9PSEU</name>
<dbReference type="RefSeq" id="WP_274192527.1">
    <property type="nucleotide sequence ID" value="NZ_BAABHN010000035.1"/>
</dbReference>
<protein>
    <submittedName>
        <fullName evidence="9">MFS transporter</fullName>
    </submittedName>
</protein>
<organism evidence="9 10">
    <name type="scientific">Actinomycetospora chibensis</name>
    <dbReference type="NCBI Taxonomy" id="663606"/>
    <lineage>
        <taxon>Bacteria</taxon>
        <taxon>Bacillati</taxon>
        <taxon>Actinomycetota</taxon>
        <taxon>Actinomycetes</taxon>
        <taxon>Pseudonocardiales</taxon>
        <taxon>Pseudonocardiaceae</taxon>
        <taxon>Actinomycetospora</taxon>
    </lineage>
</organism>
<sequence length="488" mass="48777">MSRRSPTLALAALVLPVLLISIDMTVLGAALPVLAEDLDPGAAEQLWIVDAYSFVLAGLLVTMGTLGDRIGRRRLLMWGAAAFGIASVLAAFAPTAGTLVVARALLGLGGATLMPSTFSLIKTTFPEPRRRATAVAVWSAAFSGGAAAGPVVAGVLLEHFWWGAVFLINVPVIVLLLVVGPLVLPESRDPHPGPFDLGSAALSLVAMFPLVSALKTVATEGPTVGAALSGAVGLVAGTLFVRRQRRLAHPLLDLGLFSLPSFSVSVTTNLLGVFALVGLLLLLPQYLQLVLGYSPLESALWMLPGSVAGVTGALVATRLARRLTRPALVGLGLGSAATGLALVAVLGGLVGVVIGFALLGAGVALAEALTNDLILAAAPADRAGAASAISETGYELGGALGTAVLGSLAAAVFTARTGQETLGGALAHAGTLGPGAGDALVTASREAFVVGMQGAAALGAAVLALTAVGAWRLLGRAAASAEREPVGV</sequence>
<dbReference type="InterPro" id="IPR036259">
    <property type="entry name" value="MFS_trans_sf"/>
</dbReference>
<feature type="transmembrane region" description="Helical" evidence="7">
    <location>
        <begin position="195"/>
        <end position="218"/>
    </location>
</feature>
<dbReference type="Pfam" id="PF07690">
    <property type="entry name" value="MFS_1"/>
    <property type="match status" value="1"/>
</dbReference>
<keyword evidence="10" id="KW-1185">Reference proteome</keyword>
<dbReference type="PROSITE" id="PS50850">
    <property type="entry name" value="MFS"/>
    <property type="match status" value="1"/>
</dbReference>
<feature type="transmembrane region" description="Helical" evidence="7">
    <location>
        <begin position="299"/>
        <end position="316"/>
    </location>
</feature>
<accession>A0ABV9RNC6</accession>
<feature type="transmembrane region" description="Helical" evidence="7">
    <location>
        <begin position="262"/>
        <end position="287"/>
    </location>
</feature>
<comment type="caution">
    <text evidence="9">The sequence shown here is derived from an EMBL/GenBank/DDBJ whole genome shotgun (WGS) entry which is preliminary data.</text>
</comment>
<dbReference type="PANTHER" id="PTHR42718:SF47">
    <property type="entry name" value="METHYL VIOLOGEN RESISTANCE PROTEIN SMVA"/>
    <property type="match status" value="1"/>
</dbReference>
<keyword evidence="4 7" id="KW-0812">Transmembrane</keyword>
<evidence type="ECO:0000256" key="6">
    <source>
        <dbReference type="ARBA" id="ARBA00023136"/>
    </source>
</evidence>
<evidence type="ECO:0000256" key="4">
    <source>
        <dbReference type="ARBA" id="ARBA00022692"/>
    </source>
</evidence>
<dbReference type="PANTHER" id="PTHR42718">
    <property type="entry name" value="MAJOR FACILITATOR SUPERFAMILY MULTIDRUG TRANSPORTER MFSC"/>
    <property type="match status" value="1"/>
</dbReference>
<dbReference type="Gene3D" id="1.20.1250.20">
    <property type="entry name" value="MFS general substrate transporter like domains"/>
    <property type="match status" value="1"/>
</dbReference>
<dbReference type="InterPro" id="IPR020846">
    <property type="entry name" value="MFS_dom"/>
</dbReference>
<keyword evidence="5 7" id="KW-1133">Transmembrane helix</keyword>
<feature type="transmembrane region" description="Helical" evidence="7">
    <location>
        <begin position="224"/>
        <end position="241"/>
    </location>
</feature>
<dbReference type="EMBL" id="JBHSIM010000035">
    <property type="protein sequence ID" value="MFC4833885.1"/>
    <property type="molecule type" value="Genomic_DNA"/>
</dbReference>
<feature type="domain" description="Major facilitator superfamily (MFS) profile" evidence="8">
    <location>
        <begin position="9"/>
        <end position="478"/>
    </location>
</feature>
<evidence type="ECO:0000256" key="3">
    <source>
        <dbReference type="ARBA" id="ARBA00022475"/>
    </source>
</evidence>
<feature type="transmembrane region" description="Helical" evidence="7">
    <location>
        <begin position="75"/>
        <end position="94"/>
    </location>
</feature>
<feature type="transmembrane region" description="Helical" evidence="7">
    <location>
        <begin position="100"/>
        <end position="121"/>
    </location>
</feature>
<proteinExistence type="predicted"/>
<reference evidence="10" key="1">
    <citation type="journal article" date="2019" name="Int. J. Syst. Evol. Microbiol.">
        <title>The Global Catalogue of Microorganisms (GCM) 10K type strain sequencing project: providing services to taxonomists for standard genome sequencing and annotation.</title>
        <authorList>
            <consortium name="The Broad Institute Genomics Platform"/>
            <consortium name="The Broad Institute Genome Sequencing Center for Infectious Disease"/>
            <person name="Wu L."/>
            <person name="Ma J."/>
        </authorList>
    </citation>
    <scope>NUCLEOTIDE SEQUENCE [LARGE SCALE GENOMIC DNA]</scope>
    <source>
        <strain evidence="10">CCUG 50347</strain>
    </source>
</reference>
<evidence type="ECO:0000313" key="10">
    <source>
        <dbReference type="Proteomes" id="UP001595909"/>
    </source>
</evidence>
<comment type="subcellular location">
    <subcellularLocation>
        <location evidence="1">Cell membrane</location>
        <topology evidence="1">Multi-pass membrane protein</topology>
    </subcellularLocation>
</comment>
<evidence type="ECO:0000256" key="7">
    <source>
        <dbReference type="SAM" id="Phobius"/>
    </source>
</evidence>
<feature type="transmembrane region" description="Helical" evidence="7">
    <location>
        <begin position="133"/>
        <end position="153"/>
    </location>
</feature>
<dbReference type="SUPFAM" id="SSF103473">
    <property type="entry name" value="MFS general substrate transporter"/>
    <property type="match status" value="1"/>
</dbReference>
<feature type="transmembrane region" description="Helical" evidence="7">
    <location>
        <begin position="454"/>
        <end position="474"/>
    </location>
</feature>
<feature type="transmembrane region" description="Helical" evidence="7">
    <location>
        <begin position="328"/>
        <end position="359"/>
    </location>
</feature>
<evidence type="ECO:0000256" key="5">
    <source>
        <dbReference type="ARBA" id="ARBA00022989"/>
    </source>
</evidence>
<evidence type="ECO:0000256" key="1">
    <source>
        <dbReference type="ARBA" id="ARBA00004651"/>
    </source>
</evidence>
<keyword evidence="6 7" id="KW-0472">Membrane</keyword>
<keyword evidence="2" id="KW-0813">Transport</keyword>